<protein>
    <recommendedName>
        <fullName evidence="4">O-antigen ligase like membrane protein</fullName>
    </recommendedName>
</protein>
<proteinExistence type="predicted"/>
<organism evidence="2 3">
    <name type="scientific">Eubacterium ruminantium</name>
    <dbReference type="NCBI Taxonomy" id="42322"/>
    <lineage>
        <taxon>Bacteria</taxon>
        <taxon>Bacillati</taxon>
        <taxon>Bacillota</taxon>
        <taxon>Clostridia</taxon>
        <taxon>Eubacteriales</taxon>
        <taxon>Eubacteriaceae</taxon>
        <taxon>Eubacterium</taxon>
    </lineage>
</organism>
<keyword evidence="1" id="KW-1133">Transmembrane helix</keyword>
<feature type="transmembrane region" description="Helical" evidence="1">
    <location>
        <begin position="376"/>
        <end position="394"/>
    </location>
</feature>
<evidence type="ECO:0008006" key="4">
    <source>
        <dbReference type="Google" id="ProtNLM"/>
    </source>
</evidence>
<dbReference type="RefSeq" id="WP_078786273.1">
    <property type="nucleotide sequence ID" value="NZ_FMTO01000005.1"/>
</dbReference>
<gene>
    <name evidence="2" type="ORF">SAMN02745110_00595</name>
</gene>
<evidence type="ECO:0000313" key="3">
    <source>
        <dbReference type="Proteomes" id="UP000189857"/>
    </source>
</evidence>
<dbReference type="AlphaFoldDB" id="A0A1T4L067"/>
<feature type="transmembrane region" description="Helical" evidence="1">
    <location>
        <begin position="353"/>
        <end position="370"/>
    </location>
</feature>
<accession>A0A1T4L067</accession>
<dbReference type="Proteomes" id="UP000189857">
    <property type="component" value="Unassembled WGS sequence"/>
</dbReference>
<evidence type="ECO:0000313" key="2">
    <source>
        <dbReference type="EMBL" id="SJZ48023.1"/>
    </source>
</evidence>
<dbReference type="OrthoDB" id="1771157at2"/>
<name>A0A1T4L067_9FIRM</name>
<dbReference type="EMBL" id="FUXA01000005">
    <property type="protein sequence ID" value="SJZ48023.1"/>
    <property type="molecule type" value="Genomic_DNA"/>
</dbReference>
<feature type="transmembrane region" description="Helical" evidence="1">
    <location>
        <begin position="83"/>
        <end position="100"/>
    </location>
</feature>
<keyword evidence="3" id="KW-1185">Reference proteome</keyword>
<feature type="transmembrane region" description="Helical" evidence="1">
    <location>
        <begin position="164"/>
        <end position="185"/>
    </location>
</feature>
<reference evidence="2 3" key="1">
    <citation type="submission" date="2017-02" db="EMBL/GenBank/DDBJ databases">
        <authorList>
            <person name="Peterson S.W."/>
        </authorList>
    </citation>
    <scope>NUCLEOTIDE SEQUENCE [LARGE SCALE GENOMIC DNA]</scope>
    <source>
        <strain evidence="2 3">ATCC 17233</strain>
    </source>
</reference>
<feature type="transmembrane region" description="Helical" evidence="1">
    <location>
        <begin position="51"/>
        <end position="71"/>
    </location>
</feature>
<feature type="transmembrane region" description="Helical" evidence="1">
    <location>
        <begin position="106"/>
        <end position="125"/>
    </location>
</feature>
<sequence length="403" mass="46262">MRGKVKVWNRIFRYDICYDVPTILFFAGFFLHEISVIMDTSMWSFSESDQLTPLGFFAKIIRFTAYGLLAAKILYECKIGNRNIIFVYMTVGIIGLSFISSKNATIVFYLLIMIATLGISDKTVLSASIIAQSFMLIMTVGAAAVGIIENVIRDDDNRVRHFLGFEWTTTGPIIFLFIVFQFIYLKEGRLNILNYMILNVINVIFFIYTDSRMVFATILGATTFFLIFGVACKKGRIVRWLKWIFFMIPWVLAGLSIYFQKIYNEKDKLFFRANKLLSGRLGLGHNAIKKMGIHLLGRKVKWVGNGIGDMAAGDYNYVDNSYLQLTLEYGLIFLVLLLTIYSVIMYKAYKSEKYYAVWIVIFILVFGITEPRLFNLAYNPFILLAFSFMGNAAVKKTNKINKM</sequence>
<feature type="transmembrane region" description="Helical" evidence="1">
    <location>
        <begin position="243"/>
        <end position="263"/>
    </location>
</feature>
<feature type="transmembrane region" description="Helical" evidence="1">
    <location>
        <begin position="134"/>
        <end position="152"/>
    </location>
</feature>
<evidence type="ECO:0000256" key="1">
    <source>
        <dbReference type="SAM" id="Phobius"/>
    </source>
</evidence>
<feature type="transmembrane region" description="Helical" evidence="1">
    <location>
        <begin position="214"/>
        <end position="231"/>
    </location>
</feature>
<feature type="transmembrane region" description="Helical" evidence="1">
    <location>
        <begin position="192"/>
        <end position="208"/>
    </location>
</feature>
<keyword evidence="1" id="KW-0472">Membrane</keyword>
<keyword evidence="1" id="KW-0812">Transmembrane</keyword>
<feature type="transmembrane region" description="Helical" evidence="1">
    <location>
        <begin position="329"/>
        <end position="346"/>
    </location>
</feature>